<gene>
    <name evidence="2" type="ORF">GCM10023167_01970</name>
</gene>
<comment type="caution">
    <text evidence="2">The sequence shown here is derived from an EMBL/GenBank/DDBJ whole genome shotgun (WGS) entry which is preliminary data.</text>
</comment>
<evidence type="ECO:0008006" key="4">
    <source>
        <dbReference type="Google" id="ProtNLM"/>
    </source>
</evidence>
<keyword evidence="1" id="KW-0812">Transmembrane</keyword>
<sequence length="230" mass="24163">MAAVPELVRPVAGTPAPRRREAPLGRAALWFCLGLGAGILVCAVLVALSGPIRFLAEASPGVRVLALAWPVVLIAAAASLLHAGTMAACDIAVPRAEAETLLRTGAAGLARIRRVHVERLGSQRLVRIALDARRRSGCALRSRLTWLLEPLDAEMLARGSVIPVRFDAAAPQRMVFDVRADSREHAAGIDVEEEFSPRGILRARLRSVRASSCAALALGLAVGAATVLAG</sequence>
<feature type="transmembrane region" description="Helical" evidence="1">
    <location>
        <begin position="68"/>
        <end position="93"/>
    </location>
</feature>
<reference evidence="3" key="1">
    <citation type="journal article" date="2019" name="Int. J. Syst. Evol. Microbiol.">
        <title>The Global Catalogue of Microorganisms (GCM) 10K type strain sequencing project: providing services to taxonomists for standard genome sequencing and annotation.</title>
        <authorList>
            <consortium name="The Broad Institute Genomics Platform"/>
            <consortium name="The Broad Institute Genome Sequencing Center for Infectious Disease"/>
            <person name="Wu L."/>
            <person name="Ma J."/>
        </authorList>
    </citation>
    <scope>NUCLEOTIDE SEQUENCE [LARGE SCALE GENOMIC DNA]</scope>
    <source>
        <strain evidence="3">JCM 17808</strain>
    </source>
</reference>
<feature type="transmembrane region" description="Helical" evidence="1">
    <location>
        <begin position="208"/>
        <end position="229"/>
    </location>
</feature>
<accession>A0ABP8J109</accession>
<protein>
    <recommendedName>
        <fullName evidence="4">PH domain-containing protein</fullName>
    </recommendedName>
</protein>
<dbReference type="EMBL" id="BAABGL010000002">
    <property type="protein sequence ID" value="GAA4382920.1"/>
    <property type="molecule type" value="Genomic_DNA"/>
</dbReference>
<dbReference type="Proteomes" id="UP001500642">
    <property type="component" value="Unassembled WGS sequence"/>
</dbReference>
<evidence type="ECO:0000313" key="3">
    <source>
        <dbReference type="Proteomes" id="UP001500642"/>
    </source>
</evidence>
<keyword evidence="1" id="KW-1133">Transmembrane helix</keyword>
<keyword evidence="1" id="KW-0472">Membrane</keyword>
<name>A0ABP8J109_9MICO</name>
<evidence type="ECO:0000313" key="2">
    <source>
        <dbReference type="EMBL" id="GAA4382920.1"/>
    </source>
</evidence>
<feature type="transmembrane region" description="Helical" evidence="1">
    <location>
        <begin position="27"/>
        <end position="48"/>
    </location>
</feature>
<keyword evidence="3" id="KW-1185">Reference proteome</keyword>
<proteinExistence type="predicted"/>
<evidence type="ECO:0000256" key="1">
    <source>
        <dbReference type="SAM" id="Phobius"/>
    </source>
</evidence>
<organism evidence="2 3">
    <name type="scientific">Brevibacterium pityocampae</name>
    <dbReference type="NCBI Taxonomy" id="506594"/>
    <lineage>
        <taxon>Bacteria</taxon>
        <taxon>Bacillati</taxon>
        <taxon>Actinomycetota</taxon>
        <taxon>Actinomycetes</taxon>
        <taxon>Micrococcales</taxon>
        <taxon>Brevibacteriaceae</taxon>
        <taxon>Brevibacterium</taxon>
    </lineage>
</organism>